<evidence type="ECO:0000256" key="1">
    <source>
        <dbReference type="ARBA" id="ARBA00022741"/>
    </source>
</evidence>
<comment type="caution">
    <text evidence="8">The sequence shown here is derived from an EMBL/GenBank/DDBJ whole genome shotgun (WGS) entry which is preliminary data.</text>
</comment>
<accession>A0A8J3I5D9</accession>
<dbReference type="Proteomes" id="UP000612362">
    <property type="component" value="Unassembled WGS sequence"/>
</dbReference>
<evidence type="ECO:0000256" key="3">
    <source>
        <dbReference type="ARBA" id="ARBA00022806"/>
    </source>
</evidence>
<dbReference type="PANTHER" id="PTHR11070:SF2">
    <property type="entry name" value="ATP-DEPENDENT DNA HELICASE SRS2"/>
    <property type="match status" value="1"/>
</dbReference>
<keyword evidence="5" id="KW-0238">DNA-binding</keyword>
<organism evidence="8 9">
    <name type="scientific">Ktedonospora formicarum</name>
    <dbReference type="NCBI Taxonomy" id="2778364"/>
    <lineage>
        <taxon>Bacteria</taxon>
        <taxon>Bacillati</taxon>
        <taxon>Chloroflexota</taxon>
        <taxon>Ktedonobacteria</taxon>
        <taxon>Ktedonobacterales</taxon>
        <taxon>Ktedonobacteraceae</taxon>
        <taxon>Ktedonospora</taxon>
    </lineage>
</organism>
<dbReference type="InterPro" id="IPR000212">
    <property type="entry name" value="DNA_helicase_UvrD/REP"/>
</dbReference>
<keyword evidence="1 6" id="KW-0547">Nucleotide-binding</keyword>
<keyword evidence="4 6" id="KW-0067">ATP-binding</keyword>
<dbReference type="GO" id="GO:0033202">
    <property type="term" value="C:DNA helicase complex"/>
    <property type="evidence" value="ECO:0007669"/>
    <property type="project" value="TreeGrafter"/>
</dbReference>
<dbReference type="PANTHER" id="PTHR11070">
    <property type="entry name" value="UVRD / RECB / PCRA DNA HELICASE FAMILY MEMBER"/>
    <property type="match status" value="1"/>
</dbReference>
<feature type="domain" description="UvrD-like helicase ATP-binding" evidence="7">
    <location>
        <begin position="1"/>
        <end position="144"/>
    </location>
</feature>
<evidence type="ECO:0000256" key="2">
    <source>
        <dbReference type="ARBA" id="ARBA00022801"/>
    </source>
</evidence>
<evidence type="ECO:0000256" key="6">
    <source>
        <dbReference type="PROSITE-ProRule" id="PRU00560"/>
    </source>
</evidence>
<evidence type="ECO:0000313" key="8">
    <source>
        <dbReference type="EMBL" id="GHO49859.1"/>
    </source>
</evidence>
<dbReference type="GO" id="GO:0016787">
    <property type="term" value="F:hydrolase activity"/>
    <property type="evidence" value="ECO:0007669"/>
    <property type="project" value="UniProtKB-UniRule"/>
</dbReference>
<dbReference type="GO" id="GO:0003677">
    <property type="term" value="F:DNA binding"/>
    <property type="evidence" value="ECO:0007669"/>
    <property type="project" value="UniProtKB-KW"/>
</dbReference>
<proteinExistence type="predicted"/>
<dbReference type="Pfam" id="PF00580">
    <property type="entry name" value="UvrD-helicase"/>
    <property type="match status" value="1"/>
</dbReference>
<dbReference type="PROSITE" id="PS51198">
    <property type="entry name" value="UVRD_HELICASE_ATP_BIND"/>
    <property type="match status" value="1"/>
</dbReference>
<dbReference type="GO" id="GO:0005829">
    <property type="term" value="C:cytosol"/>
    <property type="evidence" value="ECO:0007669"/>
    <property type="project" value="TreeGrafter"/>
</dbReference>
<dbReference type="InterPro" id="IPR013986">
    <property type="entry name" value="DExx_box_DNA_helicase_dom_sf"/>
</dbReference>
<keyword evidence="2 6" id="KW-0378">Hydrolase</keyword>
<dbReference type="InterPro" id="IPR027417">
    <property type="entry name" value="P-loop_NTPase"/>
</dbReference>
<evidence type="ECO:0000256" key="4">
    <source>
        <dbReference type="ARBA" id="ARBA00022840"/>
    </source>
</evidence>
<dbReference type="SUPFAM" id="SSF52540">
    <property type="entry name" value="P-loop containing nucleoside triphosphate hydrolases"/>
    <property type="match status" value="1"/>
</dbReference>
<dbReference type="Gene3D" id="1.10.10.160">
    <property type="match status" value="1"/>
</dbReference>
<evidence type="ECO:0000313" key="9">
    <source>
        <dbReference type="Proteomes" id="UP000612362"/>
    </source>
</evidence>
<gene>
    <name evidence="8" type="ORF">KSX_80220</name>
</gene>
<protein>
    <recommendedName>
        <fullName evidence="7">UvrD-like helicase ATP-binding domain-containing protein</fullName>
    </recommendedName>
</protein>
<dbReference type="Gene3D" id="3.40.50.300">
    <property type="entry name" value="P-loop containing nucleotide triphosphate hydrolases"/>
    <property type="match status" value="1"/>
</dbReference>
<dbReference type="AlphaFoldDB" id="A0A8J3I5D9"/>
<dbReference type="GO" id="GO:0043138">
    <property type="term" value="F:3'-5' DNA helicase activity"/>
    <property type="evidence" value="ECO:0007669"/>
    <property type="project" value="TreeGrafter"/>
</dbReference>
<comment type="caution">
    <text evidence="6">Lacks conserved residue(s) required for the propagation of feature annotation.</text>
</comment>
<evidence type="ECO:0000256" key="5">
    <source>
        <dbReference type="ARBA" id="ARBA00023125"/>
    </source>
</evidence>
<dbReference type="GO" id="GO:0005524">
    <property type="term" value="F:ATP binding"/>
    <property type="evidence" value="ECO:0007669"/>
    <property type="project" value="UniProtKB-UniRule"/>
</dbReference>
<sequence>MYTTQPCRHGEHDQFLYYLLHAYKNYQTLLAQTNRIDFAHLQKCAYDLLQKEQVHKHITHDLRYILVDEYQDTNYIQEQILLSLARATGKNNLFVVGDEDQALYRFRGATVRNILEFARKREFEGHNLYSRIRTKKGKHGQTFP</sequence>
<dbReference type="EMBL" id="BNJF01000006">
    <property type="protein sequence ID" value="GHO49859.1"/>
    <property type="molecule type" value="Genomic_DNA"/>
</dbReference>
<dbReference type="InterPro" id="IPR014016">
    <property type="entry name" value="UvrD-like_ATP-bd"/>
</dbReference>
<name>A0A8J3I5D9_9CHLR</name>
<reference evidence="8" key="1">
    <citation type="submission" date="2020-10" db="EMBL/GenBank/DDBJ databases">
        <title>Taxonomic study of unclassified bacteria belonging to the class Ktedonobacteria.</title>
        <authorList>
            <person name="Yabe S."/>
            <person name="Wang C.M."/>
            <person name="Zheng Y."/>
            <person name="Sakai Y."/>
            <person name="Cavaletti L."/>
            <person name="Monciardini P."/>
            <person name="Donadio S."/>
        </authorList>
    </citation>
    <scope>NUCLEOTIDE SEQUENCE</scope>
    <source>
        <strain evidence="8">SOSP1-1</strain>
    </source>
</reference>
<keyword evidence="3 6" id="KW-0347">Helicase</keyword>
<keyword evidence="9" id="KW-1185">Reference proteome</keyword>
<evidence type="ECO:0000259" key="7">
    <source>
        <dbReference type="PROSITE" id="PS51198"/>
    </source>
</evidence>
<dbReference type="GO" id="GO:0000725">
    <property type="term" value="P:recombinational repair"/>
    <property type="evidence" value="ECO:0007669"/>
    <property type="project" value="TreeGrafter"/>
</dbReference>